<dbReference type="Gene3D" id="3.40.50.150">
    <property type="entry name" value="Vaccinia Virus protein VP39"/>
    <property type="match status" value="1"/>
</dbReference>
<keyword evidence="2" id="KW-0808">Transferase</keyword>
<comment type="caution">
    <text evidence="2">The sequence shown here is derived from an EMBL/GenBank/DDBJ whole genome shotgun (WGS) entry which is preliminary data.</text>
</comment>
<keyword evidence="2" id="KW-0489">Methyltransferase</keyword>
<dbReference type="Proteomes" id="UP000265816">
    <property type="component" value="Unassembled WGS sequence"/>
</dbReference>
<evidence type="ECO:0000313" key="2">
    <source>
        <dbReference type="EMBL" id="RID82226.1"/>
    </source>
</evidence>
<feature type="domain" description="Methyltransferase type 11" evidence="1">
    <location>
        <begin position="48"/>
        <end position="139"/>
    </location>
</feature>
<organism evidence="2 3">
    <name type="scientific">Mesobacillus zeae</name>
    <dbReference type="NCBI Taxonomy" id="1917180"/>
    <lineage>
        <taxon>Bacteria</taxon>
        <taxon>Bacillati</taxon>
        <taxon>Bacillota</taxon>
        <taxon>Bacilli</taxon>
        <taxon>Bacillales</taxon>
        <taxon>Bacillaceae</taxon>
        <taxon>Mesobacillus</taxon>
    </lineage>
</organism>
<dbReference type="GO" id="GO:0008757">
    <property type="term" value="F:S-adenosylmethionine-dependent methyltransferase activity"/>
    <property type="evidence" value="ECO:0007669"/>
    <property type="project" value="InterPro"/>
</dbReference>
<reference evidence="2 3" key="1">
    <citation type="submission" date="2018-08" db="EMBL/GenBank/DDBJ databases">
        <title>Bacillus jemisoniae sp. nov., Bacillus chryseoplanitiae sp. nov., Bacillus resnikiae sp. nov., and Bacillus frankliniae sp. nov., isolated from Viking spacecraft and associated surfaces.</title>
        <authorList>
            <person name="Seuylemezian A."/>
            <person name="Vaishampayan P."/>
        </authorList>
    </citation>
    <scope>NUCLEOTIDE SEQUENCE [LARGE SCALE GENOMIC DNA]</scope>
    <source>
        <strain evidence="2 3">JJ-247</strain>
    </source>
</reference>
<dbReference type="RefSeq" id="WP_119114533.1">
    <property type="nucleotide sequence ID" value="NZ_CBCSEO010000018.1"/>
</dbReference>
<dbReference type="PANTHER" id="PTHR43591">
    <property type="entry name" value="METHYLTRANSFERASE"/>
    <property type="match status" value="1"/>
</dbReference>
<dbReference type="OrthoDB" id="323463at2"/>
<evidence type="ECO:0000313" key="3">
    <source>
        <dbReference type="Proteomes" id="UP000265816"/>
    </source>
</evidence>
<keyword evidence="3" id="KW-1185">Reference proteome</keyword>
<sequence>MNNRWNKIIYKCWSPLYDRIFNTGQFLKARQKMFKEIEFKKGSKILFVGVGTGADLSFFLNKGYEITGIDISRDMLEIAKAKYDDKDISLIEMDAQNMKFESESFDYIFGDLILSVVPDPTLTMKEMVRVLKRGGNVYILDKFIPKNKEIRTGQKLLRPMIKWLGTDIGLDFYQIQHYVKEESKVLIDEEIMMHGLYRKIVCEKTAKSNQLD</sequence>
<dbReference type="AlphaFoldDB" id="A0A398B361"/>
<protein>
    <submittedName>
        <fullName evidence="2">Methyltransferase domain-containing protein</fullName>
    </submittedName>
</protein>
<dbReference type="PANTHER" id="PTHR43591:SF24">
    <property type="entry name" value="2-METHOXY-6-POLYPRENYL-1,4-BENZOQUINOL METHYLASE, MITOCHONDRIAL"/>
    <property type="match status" value="1"/>
</dbReference>
<dbReference type="InterPro" id="IPR013216">
    <property type="entry name" value="Methyltransf_11"/>
</dbReference>
<proteinExistence type="predicted"/>
<name>A0A398B361_9BACI</name>
<evidence type="ECO:0000259" key="1">
    <source>
        <dbReference type="Pfam" id="PF08241"/>
    </source>
</evidence>
<gene>
    <name evidence="2" type="ORF">D1970_19525</name>
</gene>
<dbReference type="CDD" id="cd02440">
    <property type="entry name" value="AdoMet_MTases"/>
    <property type="match status" value="1"/>
</dbReference>
<dbReference type="EMBL" id="QWVT01000040">
    <property type="protein sequence ID" value="RID82226.1"/>
    <property type="molecule type" value="Genomic_DNA"/>
</dbReference>
<accession>A0A398B361</accession>
<dbReference type="Pfam" id="PF08241">
    <property type="entry name" value="Methyltransf_11"/>
    <property type="match status" value="1"/>
</dbReference>
<dbReference type="InterPro" id="IPR029063">
    <property type="entry name" value="SAM-dependent_MTases_sf"/>
</dbReference>
<dbReference type="GO" id="GO:0032259">
    <property type="term" value="P:methylation"/>
    <property type="evidence" value="ECO:0007669"/>
    <property type="project" value="UniProtKB-KW"/>
</dbReference>
<dbReference type="SUPFAM" id="SSF53335">
    <property type="entry name" value="S-adenosyl-L-methionine-dependent methyltransferases"/>
    <property type="match status" value="1"/>
</dbReference>